<dbReference type="EC" id="2.6.1.-" evidence="7"/>
<dbReference type="GO" id="GO:0005829">
    <property type="term" value="C:cytosol"/>
    <property type="evidence" value="ECO:0007669"/>
    <property type="project" value="TreeGrafter"/>
</dbReference>
<dbReference type="AlphaFoldDB" id="A0A381INU0"/>
<organism evidence="9 10">
    <name type="scientific">Aminobacter aminovorans</name>
    <name type="common">Chelatobacter heintzii</name>
    <dbReference type="NCBI Taxonomy" id="83263"/>
    <lineage>
        <taxon>Bacteria</taxon>
        <taxon>Pseudomonadati</taxon>
        <taxon>Pseudomonadota</taxon>
        <taxon>Alphaproteobacteria</taxon>
        <taxon>Hyphomicrobiales</taxon>
        <taxon>Phyllobacteriaceae</taxon>
        <taxon>Aminobacter</taxon>
    </lineage>
</organism>
<dbReference type="GO" id="GO:0004838">
    <property type="term" value="F:L-tyrosine-2-oxoglutarate transaminase activity"/>
    <property type="evidence" value="ECO:0007669"/>
    <property type="project" value="TreeGrafter"/>
</dbReference>
<dbReference type="PROSITE" id="PS00105">
    <property type="entry name" value="AA_TRANSFER_CLASS_1"/>
    <property type="match status" value="1"/>
</dbReference>
<evidence type="ECO:0000256" key="1">
    <source>
        <dbReference type="ARBA" id="ARBA00001933"/>
    </source>
</evidence>
<evidence type="ECO:0000256" key="7">
    <source>
        <dbReference type="RuleBase" id="RU000481"/>
    </source>
</evidence>
<evidence type="ECO:0000256" key="5">
    <source>
        <dbReference type="ARBA" id="ARBA00022679"/>
    </source>
</evidence>
<dbReference type="SUPFAM" id="SSF53383">
    <property type="entry name" value="PLP-dependent transferases"/>
    <property type="match status" value="1"/>
</dbReference>
<dbReference type="PANTHER" id="PTHR11879:SF22">
    <property type="entry name" value="ASPARTATE AMINOTRANSFERASE, MITOCHONDRIAL"/>
    <property type="match status" value="1"/>
</dbReference>
<comment type="similarity">
    <text evidence="2 7">Belongs to the class-I pyridoxal-phosphate-dependent aminotransferase family.</text>
</comment>
<dbReference type="InterPro" id="IPR000796">
    <property type="entry name" value="Asp_trans"/>
</dbReference>
<dbReference type="Gene3D" id="3.40.640.10">
    <property type="entry name" value="Type I PLP-dependent aspartate aminotransferase-like (Major domain)"/>
    <property type="match status" value="1"/>
</dbReference>
<evidence type="ECO:0000256" key="4">
    <source>
        <dbReference type="ARBA" id="ARBA00022576"/>
    </source>
</evidence>
<dbReference type="Pfam" id="PF00155">
    <property type="entry name" value="Aminotran_1_2"/>
    <property type="match status" value="1"/>
</dbReference>
<dbReference type="PRINTS" id="PR00799">
    <property type="entry name" value="TRANSAMINASE"/>
</dbReference>
<dbReference type="GO" id="GO:0030170">
    <property type="term" value="F:pyridoxal phosphate binding"/>
    <property type="evidence" value="ECO:0007669"/>
    <property type="project" value="InterPro"/>
</dbReference>
<comment type="subunit">
    <text evidence="3">Homodimer.</text>
</comment>
<dbReference type="CDD" id="cd00609">
    <property type="entry name" value="AAT_like"/>
    <property type="match status" value="1"/>
</dbReference>
<evidence type="ECO:0000256" key="3">
    <source>
        <dbReference type="ARBA" id="ARBA00011738"/>
    </source>
</evidence>
<dbReference type="RefSeq" id="WP_115734596.1">
    <property type="nucleotide sequence ID" value="NZ_BAAAVY010000037.1"/>
</dbReference>
<dbReference type="GO" id="GO:0042802">
    <property type="term" value="F:identical protein binding"/>
    <property type="evidence" value="ECO:0007669"/>
    <property type="project" value="TreeGrafter"/>
</dbReference>
<proteinExistence type="inferred from homology"/>
<accession>A0A381INU0</accession>
<dbReference type="NCBIfam" id="NF006719">
    <property type="entry name" value="PRK09257.1"/>
    <property type="match status" value="1"/>
</dbReference>
<sequence>MFSNLSTPTADPLLGMMQQFRDDPSADKVDLGIGIYKDGQGNAPVLATVKQAESFLVENQKSKAYVSSAGNEDYNRLTRELIFGADSSLLARSQAIQTPGGTGALRVAGDFAQSVKPGAKVFLPDPTWPNHPSLLAAAGLQVVRYPYYDVASGKLQFDRMIEALRAAGPGDLVLFHGCCHNPGGADPSLAQWAEIAELLASTGATPLIDLAYLGFGDGLAEDAAGVRLLAERLPEMLIASSYSKNFALYRERVGALTLVAKDEATASRAHGHLLPVVRTNYSMPPDHGASVVAHILGNAALRTTWEGEVAEMRGRINGMREKLVAALAGRTTRDFAFLGVQRGMFAMLGITPADAERMKVEHHVHITSSGRVNVAGLTDNNVGHVANAIVAVCG</sequence>
<comment type="cofactor">
    <cofactor evidence="1 7">
        <name>pyridoxal 5'-phosphate</name>
        <dbReference type="ChEBI" id="CHEBI:597326"/>
    </cofactor>
</comment>
<keyword evidence="6" id="KW-0663">Pyridoxal phosphate</keyword>
<evidence type="ECO:0000259" key="8">
    <source>
        <dbReference type="Pfam" id="PF00155"/>
    </source>
</evidence>
<dbReference type="InterPro" id="IPR015422">
    <property type="entry name" value="PyrdxlP-dep_Trfase_small"/>
</dbReference>
<dbReference type="Gene3D" id="3.90.1150.10">
    <property type="entry name" value="Aspartate Aminotransferase, domain 1"/>
    <property type="match status" value="1"/>
</dbReference>
<keyword evidence="4 7" id="KW-0032">Aminotransferase</keyword>
<evidence type="ECO:0000313" key="10">
    <source>
        <dbReference type="Proteomes" id="UP000254701"/>
    </source>
</evidence>
<keyword evidence="5 7" id="KW-0808">Transferase</keyword>
<dbReference type="OrthoDB" id="9766445at2"/>
<dbReference type="GO" id="GO:0004069">
    <property type="term" value="F:L-aspartate:2-oxoglutarate aminotransferase activity"/>
    <property type="evidence" value="ECO:0007669"/>
    <property type="project" value="TreeGrafter"/>
</dbReference>
<dbReference type="Proteomes" id="UP000254701">
    <property type="component" value="Unassembled WGS sequence"/>
</dbReference>
<evidence type="ECO:0000256" key="6">
    <source>
        <dbReference type="ARBA" id="ARBA00022898"/>
    </source>
</evidence>
<evidence type="ECO:0000256" key="2">
    <source>
        <dbReference type="ARBA" id="ARBA00007441"/>
    </source>
</evidence>
<dbReference type="InterPro" id="IPR015421">
    <property type="entry name" value="PyrdxlP-dep_Trfase_major"/>
</dbReference>
<evidence type="ECO:0000313" key="9">
    <source>
        <dbReference type="EMBL" id="SUY29360.1"/>
    </source>
</evidence>
<dbReference type="EMBL" id="UFSM01000004">
    <property type="protein sequence ID" value="SUY29360.1"/>
    <property type="molecule type" value="Genomic_DNA"/>
</dbReference>
<dbReference type="PANTHER" id="PTHR11879">
    <property type="entry name" value="ASPARTATE AMINOTRANSFERASE"/>
    <property type="match status" value="1"/>
</dbReference>
<reference evidence="9 10" key="1">
    <citation type="submission" date="2018-06" db="EMBL/GenBank/DDBJ databases">
        <authorList>
            <consortium name="Pathogen Informatics"/>
            <person name="Doyle S."/>
        </authorList>
    </citation>
    <scope>NUCLEOTIDE SEQUENCE [LARGE SCALE GENOMIC DNA]</scope>
    <source>
        <strain evidence="9 10">NCTC10684</strain>
    </source>
</reference>
<dbReference type="InterPro" id="IPR015424">
    <property type="entry name" value="PyrdxlP-dep_Trfase"/>
</dbReference>
<feature type="domain" description="Aminotransferase class I/classII large" evidence="8">
    <location>
        <begin position="27"/>
        <end position="389"/>
    </location>
</feature>
<name>A0A381INU0_AMIAI</name>
<gene>
    <name evidence="9" type="primary">aspC_6</name>
    <name evidence="9" type="ORF">NCTC10684_05593</name>
</gene>
<protein>
    <recommendedName>
        <fullName evidence="7">Aminotransferase</fullName>
        <ecNumber evidence="7">2.6.1.-</ecNumber>
    </recommendedName>
</protein>
<dbReference type="InterPro" id="IPR004839">
    <property type="entry name" value="Aminotransferase_I/II_large"/>
</dbReference>
<dbReference type="GO" id="GO:0033585">
    <property type="term" value="P:L-phenylalanine biosynthetic process from chorismate via phenylpyruvate"/>
    <property type="evidence" value="ECO:0007669"/>
    <property type="project" value="TreeGrafter"/>
</dbReference>
<dbReference type="InterPro" id="IPR004838">
    <property type="entry name" value="NHTrfase_class1_PyrdxlP-BS"/>
</dbReference>